<dbReference type="Proteomes" id="UP000214646">
    <property type="component" value="Unassembled WGS sequence"/>
</dbReference>
<protein>
    <submittedName>
        <fullName evidence="2">Uncharacterized protein</fullName>
    </submittedName>
</protein>
<comment type="caution">
    <text evidence="2">The sequence shown here is derived from an EMBL/GenBank/DDBJ whole genome shotgun (WGS) entry which is preliminary data.</text>
</comment>
<reference evidence="3" key="1">
    <citation type="submission" date="2017-06" db="EMBL/GenBank/DDBJ databases">
        <title>Genome analysis of Fimbriiglobus ruber SP5, the first member of the order Planctomycetales with confirmed chitinolytic capability.</title>
        <authorList>
            <person name="Ravin N.V."/>
            <person name="Rakitin A.L."/>
            <person name="Ivanova A.A."/>
            <person name="Beletsky A.V."/>
            <person name="Kulichevskaya I.S."/>
            <person name="Mardanov A.V."/>
            <person name="Dedysh S.N."/>
        </authorList>
    </citation>
    <scope>NUCLEOTIDE SEQUENCE [LARGE SCALE GENOMIC DNA]</scope>
    <source>
        <strain evidence="3">SP5</strain>
    </source>
</reference>
<evidence type="ECO:0000313" key="3">
    <source>
        <dbReference type="Proteomes" id="UP000214646"/>
    </source>
</evidence>
<organism evidence="2 3">
    <name type="scientific">Fimbriiglobus ruber</name>
    <dbReference type="NCBI Taxonomy" id="1908690"/>
    <lineage>
        <taxon>Bacteria</taxon>
        <taxon>Pseudomonadati</taxon>
        <taxon>Planctomycetota</taxon>
        <taxon>Planctomycetia</taxon>
        <taxon>Gemmatales</taxon>
        <taxon>Gemmataceae</taxon>
        <taxon>Fimbriiglobus</taxon>
    </lineage>
</organism>
<keyword evidence="1" id="KW-0472">Membrane</keyword>
<evidence type="ECO:0000313" key="2">
    <source>
        <dbReference type="EMBL" id="OWK42126.1"/>
    </source>
</evidence>
<sequence>MDAMMKAKQPAWVAVANPFVGIVGVLLGARLRRPPTIV</sequence>
<keyword evidence="1" id="KW-0812">Transmembrane</keyword>
<gene>
    <name evidence="2" type="ORF">FRUB_04204</name>
</gene>
<name>A0A225DWS1_9BACT</name>
<keyword evidence="3" id="KW-1185">Reference proteome</keyword>
<dbReference type="AlphaFoldDB" id="A0A225DWS1"/>
<dbReference type="EMBL" id="NIDE01000005">
    <property type="protein sequence ID" value="OWK42126.1"/>
    <property type="molecule type" value="Genomic_DNA"/>
</dbReference>
<accession>A0A225DWS1</accession>
<keyword evidence="1" id="KW-1133">Transmembrane helix</keyword>
<proteinExistence type="predicted"/>
<feature type="transmembrane region" description="Helical" evidence="1">
    <location>
        <begin position="12"/>
        <end position="31"/>
    </location>
</feature>
<evidence type="ECO:0000256" key="1">
    <source>
        <dbReference type="SAM" id="Phobius"/>
    </source>
</evidence>